<dbReference type="SUPFAM" id="SSF81296">
    <property type="entry name" value="E set domains"/>
    <property type="match status" value="2"/>
</dbReference>
<feature type="compositionally biased region" description="Polar residues" evidence="2">
    <location>
        <begin position="899"/>
        <end position="914"/>
    </location>
</feature>
<feature type="region of interest" description="Disordered" evidence="2">
    <location>
        <begin position="825"/>
        <end position="877"/>
    </location>
</feature>
<feature type="region of interest" description="Disordered" evidence="2">
    <location>
        <begin position="81"/>
        <end position="107"/>
    </location>
</feature>
<proteinExistence type="inferred from homology"/>
<keyword evidence="4" id="KW-1185">Reference proteome</keyword>
<feature type="compositionally biased region" description="Basic residues" evidence="2">
    <location>
        <begin position="378"/>
        <end position="389"/>
    </location>
</feature>
<sequence length="1098" mass="124483">MRNQLYDAGCLPSFCLEQWKKLFEVDPDKKKCLYNGDLQLIYKSKLDLLKQHQQYLSGKSKDKGDNSTRNGTTEILKVIHHDNSNDDNLDKSYNDKESSSEPINSEEKINRGVSQRYQHNTGTKYHELLNITNEKSQTSTEKNIKLKPKFILTRGIHVFDFEFQLPADLPGSFELPSSCLAGGASASITYAVRIEIYSNRSKMKHVQQREIIVFRPLELIHFPRLRDRITLHREFVSLGCCSNPSGIILCDLAVNKTGFVPGETIIPQVHITNRSSRAIQTVHLTFAQTVFLKGVNNQNHFEVLRIFATKLNAQPAALGFDLFDQLDVNSLGGLFSPSNSFSSRSSANRVDRIQQQEHQLCNVNAKQHSKDAESHSNQRQKSRKRHQHHSSSTNVVAVPSQGGKAFFTDLIHVPPLPTSGLFGRQSLIYLEYSLILRLRMQGDKEGKHDHCMQIPITIGSDPTRETSFTGNNEVVPCYASFNFASGDIVEYDPSDQTTAMSLTPVYRYFKPKPIEKPVNKSNITFSSESPVNSNSIKSVQITSKSSPSILKTPGTSGVPTDTGTGASTTRDNRQNSFKSNKPLCDNENIRQVPRNFHRQQDKQLKNTTGSPDMNKASFTTLYNSDGAKSDSCSYKQTQNKIRKHTSSYKLKHQNNFQDVTPQKTHISRSAGVISTPTDLDKESPQVFLSSQQFFDDGGVIIQNDSNESGDATDRLFKSCRLNKNDTIILPVDKSKNLSHQSGKHHQLKNPRENDVEDHLSSNIIQKKHPHTSPLCFHYLGESGLGYKCKSQTNIPLRQHSAGLLSDQQLQFDNTENFKSVKHQSNEPFQQYSPNIIKPNPVHYDVDDDNNDEVENNEGDEDEEDNIPYESNTDDITSDEINRFTFKASHFYLSSNDNLKQCTERPFNSDNLSTRNNESSSVSSENEDEDEDEEEEYDDDEEGEDEEEGEEEDYADSNVVNNQCIYEEDASENKDGSQLDDNKEESERQYRNQRQNEKQEPLKQSAKISHEELHSQSSSSPNHTSVDIRELYFKVQQISEHKNIPANYTFKQNKSIYDAYWNCPKVEPIVGRKSETDGFWTYGHGNTSEKTTESNETST</sequence>
<evidence type="ECO:0000313" key="5">
    <source>
        <dbReference type="WBParaSite" id="TREG1_11440.2"/>
    </source>
</evidence>
<evidence type="ECO:0000256" key="2">
    <source>
        <dbReference type="SAM" id="MobiDB-lite"/>
    </source>
</evidence>
<dbReference type="InterPro" id="IPR050357">
    <property type="entry name" value="Arrestin_domain-protein"/>
</dbReference>
<evidence type="ECO:0000256" key="1">
    <source>
        <dbReference type="ARBA" id="ARBA00005298"/>
    </source>
</evidence>
<dbReference type="AlphaFoldDB" id="A0AA85IX99"/>
<accession>A0AA85IX99</accession>
<feature type="compositionally biased region" description="Acidic residues" evidence="2">
    <location>
        <begin position="845"/>
        <end position="877"/>
    </location>
</feature>
<evidence type="ECO:0000259" key="3">
    <source>
        <dbReference type="SMART" id="SM01017"/>
    </source>
</evidence>
<reference evidence="4" key="1">
    <citation type="submission" date="2022-06" db="EMBL/GenBank/DDBJ databases">
        <authorList>
            <person name="Berger JAMES D."/>
            <person name="Berger JAMES D."/>
        </authorList>
    </citation>
    <scope>NUCLEOTIDE SEQUENCE [LARGE SCALE GENOMIC DNA]</scope>
</reference>
<dbReference type="WBParaSite" id="TREG1_11440.2">
    <property type="protein sequence ID" value="TREG1_11440.2"/>
    <property type="gene ID" value="TREG1_11440"/>
</dbReference>
<feature type="compositionally biased region" description="Basic and acidic residues" evidence="2">
    <location>
        <begin position="970"/>
        <end position="1000"/>
    </location>
</feature>
<name>A0AA85IX99_TRIRE</name>
<organism evidence="4 5">
    <name type="scientific">Trichobilharzia regenti</name>
    <name type="common">Nasal bird schistosome</name>
    <dbReference type="NCBI Taxonomy" id="157069"/>
    <lineage>
        <taxon>Eukaryota</taxon>
        <taxon>Metazoa</taxon>
        <taxon>Spiralia</taxon>
        <taxon>Lophotrochozoa</taxon>
        <taxon>Platyhelminthes</taxon>
        <taxon>Trematoda</taxon>
        <taxon>Digenea</taxon>
        <taxon>Strigeidida</taxon>
        <taxon>Schistosomatoidea</taxon>
        <taxon>Schistosomatidae</taxon>
        <taxon>Trichobilharzia</taxon>
    </lineage>
</organism>
<feature type="compositionally biased region" description="Acidic residues" evidence="2">
    <location>
        <begin position="924"/>
        <end position="954"/>
    </location>
</feature>
<feature type="region of interest" description="Disordered" evidence="2">
    <location>
        <begin position="517"/>
        <end position="615"/>
    </location>
</feature>
<feature type="region of interest" description="Disordered" evidence="2">
    <location>
        <begin position="364"/>
        <end position="395"/>
    </location>
</feature>
<feature type="compositionally biased region" description="Polar residues" evidence="2">
    <location>
        <begin position="605"/>
        <end position="615"/>
    </location>
</feature>
<dbReference type="SMART" id="SM01017">
    <property type="entry name" value="Arrestin_C"/>
    <property type="match status" value="1"/>
</dbReference>
<dbReference type="InterPro" id="IPR014756">
    <property type="entry name" value="Ig_E-set"/>
</dbReference>
<dbReference type="InterPro" id="IPR011022">
    <property type="entry name" value="Arrestin_C-like"/>
</dbReference>
<feature type="region of interest" description="Disordered" evidence="2">
    <location>
        <begin position="899"/>
        <end position="1024"/>
    </location>
</feature>
<evidence type="ECO:0000313" key="4">
    <source>
        <dbReference type="Proteomes" id="UP000050795"/>
    </source>
</evidence>
<dbReference type="PANTHER" id="PTHR11188">
    <property type="entry name" value="ARRESTIN DOMAIN CONTAINING PROTEIN"/>
    <property type="match status" value="1"/>
</dbReference>
<feature type="domain" description="Arrestin C-terminal-like" evidence="3">
    <location>
        <begin position="244"/>
        <end position="463"/>
    </location>
</feature>
<dbReference type="GO" id="GO:0015031">
    <property type="term" value="P:protein transport"/>
    <property type="evidence" value="ECO:0007669"/>
    <property type="project" value="TreeGrafter"/>
</dbReference>
<dbReference type="Proteomes" id="UP000050795">
    <property type="component" value="Unassembled WGS sequence"/>
</dbReference>
<dbReference type="InterPro" id="IPR011021">
    <property type="entry name" value="Arrestin-like_N"/>
</dbReference>
<dbReference type="InterPro" id="IPR014752">
    <property type="entry name" value="Arrestin-like_C"/>
</dbReference>
<feature type="compositionally biased region" description="Polar residues" evidence="2">
    <location>
        <begin position="519"/>
        <end position="579"/>
    </location>
</feature>
<dbReference type="Pfam" id="PF00339">
    <property type="entry name" value="Arrestin_N"/>
    <property type="match status" value="1"/>
</dbReference>
<dbReference type="PANTHER" id="PTHR11188:SF176">
    <property type="entry name" value="ARRESTIN DOMAIN-CONTAINING PROTEIN 1"/>
    <property type="match status" value="1"/>
</dbReference>
<feature type="compositionally biased region" description="Low complexity" evidence="2">
    <location>
        <begin position="1085"/>
        <end position="1098"/>
    </location>
</feature>
<feature type="region of interest" description="Disordered" evidence="2">
    <location>
        <begin position="1075"/>
        <end position="1098"/>
    </location>
</feature>
<reference evidence="5" key="2">
    <citation type="submission" date="2023-11" db="UniProtKB">
        <authorList>
            <consortium name="WormBaseParasite"/>
        </authorList>
    </citation>
    <scope>IDENTIFICATION</scope>
</reference>
<comment type="similarity">
    <text evidence="1">Belongs to the arrestin family.</text>
</comment>
<dbReference type="Gene3D" id="2.60.40.640">
    <property type="match status" value="2"/>
</dbReference>
<dbReference type="GO" id="GO:0005737">
    <property type="term" value="C:cytoplasm"/>
    <property type="evidence" value="ECO:0007669"/>
    <property type="project" value="TreeGrafter"/>
</dbReference>
<protein>
    <submittedName>
        <fullName evidence="5">Arrestin_C domain-containing protein</fullName>
    </submittedName>
</protein>